<feature type="region of interest" description="Disordered" evidence="1">
    <location>
        <begin position="1"/>
        <end position="33"/>
    </location>
</feature>
<name>A0ABR2MDB5_9ASPA</name>
<organism evidence="3 4">
    <name type="scientific">Platanthera guangdongensis</name>
    <dbReference type="NCBI Taxonomy" id="2320717"/>
    <lineage>
        <taxon>Eukaryota</taxon>
        <taxon>Viridiplantae</taxon>
        <taxon>Streptophyta</taxon>
        <taxon>Embryophyta</taxon>
        <taxon>Tracheophyta</taxon>
        <taxon>Spermatophyta</taxon>
        <taxon>Magnoliopsida</taxon>
        <taxon>Liliopsida</taxon>
        <taxon>Asparagales</taxon>
        <taxon>Orchidaceae</taxon>
        <taxon>Orchidoideae</taxon>
        <taxon>Orchideae</taxon>
        <taxon>Orchidinae</taxon>
        <taxon>Platanthera</taxon>
    </lineage>
</organism>
<reference evidence="3 4" key="1">
    <citation type="journal article" date="2022" name="Nat. Plants">
        <title>Genomes of leafy and leafless Platanthera orchids illuminate the evolution of mycoheterotrophy.</title>
        <authorList>
            <person name="Li M.H."/>
            <person name="Liu K.W."/>
            <person name="Li Z."/>
            <person name="Lu H.C."/>
            <person name="Ye Q.L."/>
            <person name="Zhang D."/>
            <person name="Wang J.Y."/>
            <person name="Li Y.F."/>
            <person name="Zhong Z.M."/>
            <person name="Liu X."/>
            <person name="Yu X."/>
            <person name="Liu D.K."/>
            <person name="Tu X.D."/>
            <person name="Liu B."/>
            <person name="Hao Y."/>
            <person name="Liao X.Y."/>
            <person name="Jiang Y.T."/>
            <person name="Sun W.H."/>
            <person name="Chen J."/>
            <person name="Chen Y.Q."/>
            <person name="Ai Y."/>
            <person name="Zhai J.W."/>
            <person name="Wu S.S."/>
            <person name="Zhou Z."/>
            <person name="Hsiao Y.Y."/>
            <person name="Wu W.L."/>
            <person name="Chen Y.Y."/>
            <person name="Lin Y.F."/>
            <person name="Hsu J.L."/>
            <person name="Li C.Y."/>
            <person name="Wang Z.W."/>
            <person name="Zhao X."/>
            <person name="Zhong W.Y."/>
            <person name="Ma X.K."/>
            <person name="Ma L."/>
            <person name="Huang J."/>
            <person name="Chen G.Z."/>
            <person name="Huang M.Z."/>
            <person name="Huang L."/>
            <person name="Peng D.H."/>
            <person name="Luo Y.B."/>
            <person name="Zou S.Q."/>
            <person name="Chen S.P."/>
            <person name="Lan S."/>
            <person name="Tsai W.C."/>
            <person name="Van de Peer Y."/>
            <person name="Liu Z.J."/>
        </authorList>
    </citation>
    <scope>NUCLEOTIDE SEQUENCE [LARGE SCALE GENOMIC DNA]</scope>
    <source>
        <strain evidence="3">Lor288</strain>
    </source>
</reference>
<feature type="compositionally biased region" description="Basic and acidic residues" evidence="1">
    <location>
        <begin position="1"/>
        <end position="14"/>
    </location>
</feature>
<dbReference type="Proteomes" id="UP001412067">
    <property type="component" value="Unassembled WGS sequence"/>
</dbReference>
<protein>
    <submittedName>
        <fullName evidence="3">Uncharacterized protein</fullName>
    </submittedName>
</protein>
<gene>
    <name evidence="3" type="ORF">KSP40_PGU011742</name>
</gene>
<evidence type="ECO:0000313" key="3">
    <source>
        <dbReference type="EMBL" id="KAK8962026.1"/>
    </source>
</evidence>
<evidence type="ECO:0000256" key="1">
    <source>
        <dbReference type="SAM" id="MobiDB-lite"/>
    </source>
</evidence>
<evidence type="ECO:0000256" key="2">
    <source>
        <dbReference type="SAM" id="Phobius"/>
    </source>
</evidence>
<keyword evidence="4" id="KW-1185">Reference proteome</keyword>
<feature type="transmembrane region" description="Helical" evidence="2">
    <location>
        <begin position="52"/>
        <end position="71"/>
    </location>
</feature>
<comment type="caution">
    <text evidence="3">The sequence shown here is derived from an EMBL/GenBank/DDBJ whole genome shotgun (WGS) entry which is preliminary data.</text>
</comment>
<keyword evidence="2" id="KW-0812">Transmembrane</keyword>
<feature type="compositionally biased region" description="Polar residues" evidence="1">
    <location>
        <begin position="18"/>
        <end position="30"/>
    </location>
</feature>
<proteinExistence type="predicted"/>
<keyword evidence="2" id="KW-1133">Transmembrane helix</keyword>
<keyword evidence="2" id="KW-0472">Membrane</keyword>
<accession>A0ABR2MDB5</accession>
<sequence length="109" mass="12221">MAECSKVEDGRGDAGDTVSANLSTGPSFSGTDLLPAWSSFTHTPFYWYTLRLPFKSIFICLIFSPSMLVAIRKFRVHAVTITMVLELLQHLEGRTGNRSGYWITFDQPD</sequence>
<dbReference type="EMBL" id="JBBWWR010000009">
    <property type="protein sequence ID" value="KAK8962026.1"/>
    <property type="molecule type" value="Genomic_DNA"/>
</dbReference>
<evidence type="ECO:0000313" key="4">
    <source>
        <dbReference type="Proteomes" id="UP001412067"/>
    </source>
</evidence>